<keyword evidence="3" id="KW-1185">Reference proteome</keyword>
<organism evidence="2 3">
    <name type="scientific">Candidatus Synechococcus spongiarum</name>
    <dbReference type="NCBI Taxonomy" id="431041"/>
    <lineage>
        <taxon>Bacteria</taxon>
        <taxon>Bacillati</taxon>
        <taxon>Cyanobacteriota</taxon>
        <taxon>Cyanophyceae</taxon>
        <taxon>Synechococcales</taxon>
        <taxon>Synechococcaceae</taxon>
        <taxon>Synechococcus</taxon>
    </lineage>
</organism>
<evidence type="ECO:0000313" key="2">
    <source>
        <dbReference type="EMBL" id="SAY38867.1"/>
    </source>
</evidence>
<dbReference type="Pfam" id="PF09363">
    <property type="entry name" value="XFP_C"/>
    <property type="match status" value="1"/>
</dbReference>
<dbReference type="InterPro" id="IPR018969">
    <property type="entry name" value="Xul5P/Fru6P_PKetolase_C"/>
</dbReference>
<dbReference type="GO" id="GO:0005975">
    <property type="term" value="P:carbohydrate metabolic process"/>
    <property type="evidence" value="ECO:0007669"/>
    <property type="project" value="InterPro"/>
</dbReference>
<dbReference type="EC" id="4.1.2.22" evidence="2"/>
<dbReference type="EC" id="4.1.2.9" evidence="2"/>
<dbReference type="Proteomes" id="UP000182631">
    <property type="component" value="Unassembled WGS sequence"/>
</dbReference>
<accession>A0A164Y3T1</accession>
<keyword evidence="2" id="KW-0456">Lyase</keyword>
<evidence type="ECO:0000259" key="1">
    <source>
        <dbReference type="Pfam" id="PF09363"/>
    </source>
</evidence>
<dbReference type="Gene3D" id="3.40.50.920">
    <property type="match status" value="1"/>
</dbReference>
<dbReference type="EMBL" id="FITM01000097">
    <property type="protein sequence ID" value="SAY38867.1"/>
    <property type="molecule type" value="Genomic_DNA"/>
</dbReference>
<reference evidence="3" key="1">
    <citation type="submission" date="2016-02" db="EMBL/GenBank/DDBJ databases">
        <authorList>
            <person name="liu f."/>
        </authorList>
    </citation>
    <scope>NUCLEOTIDE SEQUENCE [LARGE SCALE GENOMIC DNA]</scope>
</reference>
<proteinExistence type="predicted"/>
<protein>
    <submittedName>
        <fullName evidence="2">Xylulose-5-phosphate phosphoketolase</fullName>
        <ecNumber evidence="2">4.1.2.22</ecNumber>
        <ecNumber evidence="2">4.1.2.9</ecNumber>
    </submittedName>
</protein>
<dbReference type="InterPro" id="IPR009014">
    <property type="entry name" value="Transketo_C/PFOR_II"/>
</dbReference>
<dbReference type="OrthoDB" id="9768449at2"/>
<sequence>MNNQVDRFNLVIDVINRVPSLGYRAAHLKEQMKEEILRNRAYAYTHGTDAEAVNQWTWPQESWSCWPQKTPGHS</sequence>
<dbReference type="GO" id="GO:0050193">
    <property type="term" value="F:phosphoketolase activity"/>
    <property type="evidence" value="ECO:0007669"/>
    <property type="project" value="UniProtKB-EC"/>
</dbReference>
<dbReference type="GO" id="GO:0047905">
    <property type="term" value="F:fructose-6-phosphate phosphoketolase activity"/>
    <property type="evidence" value="ECO:0007669"/>
    <property type="project" value="UniProtKB-EC"/>
</dbReference>
<feature type="domain" description="Xylulose 5-phosphate/Fructose 6-phosphate phosphoketolase C-terminal" evidence="1">
    <location>
        <begin position="2"/>
        <end position="58"/>
    </location>
</feature>
<dbReference type="AlphaFoldDB" id="A0A164Y3T1"/>
<name>A0A164Y3T1_9SYNE</name>
<dbReference type="RefSeq" id="WP_081340188.1">
    <property type="nucleotide sequence ID" value="NZ_FITM01000097.1"/>
</dbReference>
<evidence type="ECO:0000313" key="3">
    <source>
        <dbReference type="Proteomes" id="UP000182631"/>
    </source>
</evidence>
<gene>
    <name evidence="2" type="ORF">FLM9_901</name>
</gene>